<evidence type="ECO:0000313" key="2">
    <source>
        <dbReference type="EMBL" id="CAG9786009.1"/>
    </source>
</evidence>
<keyword evidence="1" id="KW-0732">Signal</keyword>
<name>A0A9N9WB25_9NEOP</name>
<feature type="chain" id="PRO_5040270613" evidence="1">
    <location>
        <begin position="22"/>
        <end position="263"/>
    </location>
</feature>
<feature type="signal peptide" evidence="1">
    <location>
        <begin position="1"/>
        <end position="21"/>
    </location>
</feature>
<sequence length="263" mass="29559">MAFPALTMFMVCLATSTIVESRDVGRNFKTIPTITDSLVNLGKMDISIYINAKDAQSKSDNNLGPSRSLLYSKSEPVVEPCPCSSLRNYKEPVSQSPSDFLNKILMSNDLFSYKEPTTSTLCCDSHEHDDFVTFEFSPYHKKSSSHSNNLPGLPFIFESFLSGKPKPTSMTKAKAVEIFFFPKKSESVFMTDKNNYPNKEYIQIVGDKELRNDFNNINIKPTLPTSVSSVKKDLTAQEKNEIKKLDNAEETQQVSTGRNNIVF</sequence>
<gene>
    <name evidence="2" type="ORF">DIATSA_LOCUS3999</name>
</gene>
<evidence type="ECO:0000256" key="1">
    <source>
        <dbReference type="SAM" id="SignalP"/>
    </source>
</evidence>
<reference evidence="2" key="1">
    <citation type="submission" date="2021-12" db="EMBL/GenBank/DDBJ databases">
        <authorList>
            <person name="King R."/>
        </authorList>
    </citation>
    <scope>NUCLEOTIDE SEQUENCE</scope>
</reference>
<accession>A0A9N9WB25</accession>
<evidence type="ECO:0000313" key="3">
    <source>
        <dbReference type="Proteomes" id="UP001153714"/>
    </source>
</evidence>
<dbReference type="AlphaFoldDB" id="A0A9N9WB25"/>
<keyword evidence="3" id="KW-1185">Reference proteome</keyword>
<proteinExistence type="predicted"/>
<dbReference type="EMBL" id="OU893346">
    <property type="protein sequence ID" value="CAG9786009.1"/>
    <property type="molecule type" value="Genomic_DNA"/>
</dbReference>
<organism evidence="2 3">
    <name type="scientific">Diatraea saccharalis</name>
    <name type="common">sugarcane borer</name>
    <dbReference type="NCBI Taxonomy" id="40085"/>
    <lineage>
        <taxon>Eukaryota</taxon>
        <taxon>Metazoa</taxon>
        <taxon>Ecdysozoa</taxon>
        <taxon>Arthropoda</taxon>
        <taxon>Hexapoda</taxon>
        <taxon>Insecta</taxon>
        <taxon>Pterygota</taxon>
        <taxon>Neoptera</taxon>
        <taxon>Endopterygota</taxon>
        <taxon>Lepidoptera</taxon>
        <taxon>Glossata</taxon>
        <taxon>Ditrysia</taxon>
        <taxon>Pyraloidea</taxon>
        <taxon>Crambidae</taxon>
        <taxon>Crambinae</taxon>
        <taxon>Diatraea</taxon>
    </lineage>
</organism>
<reference evidence="2" key="2">
    <citation type="submission" date="2022-10" db="EMBL/GenBank/DDBJ databases">
        <authorList>
            <consortium name="ENA_rothamsted_submissions"/>
            <consortium name="culmorum"/>
            <person name="King R."/>
        </authorList>
    </citation>
    <scope>NUCLEOTIDE SEQUENCE</scope>
</reference>
<protein>
    <submittedName>
        <fullName evidence="2">Uncharacterized protein</fullName>
    </submittedName>
</protein>
<dbReference type="Proteomes" id="UP001153714">
    <property type="component" value="Chromosome 15"/>
</dbReference>
<dbReference type="OrthoDB" id="7464225at2759"/>